<comment type="subcellular location">
    <subcellularLocation>
        <location evidence="1">Membrane</location>
        <topology evidence="1">Multi-pass membrane protein</topology>
    </subcellularLocation>
</comment>
<evidence type="ECO:0000256" key="2">
    <source>
        <dbReference type="ARBA" id="ARBA00022679"/>
    </source>
</evidence>
<feature type="transmembrane region" description="Helical" evidence="7">
    <location>
        <begin position="199"/>
        <end position="228"/>
    </location>
</feature>
<evidence type="ECO:0000256" key="1">
    <source>
        <dbReference type="ARBA" id="ARBA00004141"/>
    </source>
</evidence>
<evidence type="ECO:0000256" key="4">
    <source>
        <dbReference type="ARBA" id="ARBA00022989"/>
    </source>
</evidence>
<comment type="catalytic activity">
    <reaction evidence="7">
        <text>L-cysteinyl-[protein] + hexadecanoyl-CoA = S-hexadecanoyl-L-cysteinyl-[protein] + CoA</text>
        <dbReference type="Rhea" id="RHEA:36683"/>
        <dbReference type="Rhea" id="RHEA-COMP:10131"/>
        <dbReference type="Rhea" id="RHEA-COMP:11032"/>
        <dbReference type="ChEBI" id="CHEBI:29950"/>
        <dbReference type="ChEBI" id="CHEBI:57287"/>
        <dbReference type="ChEBI" id="CHEBI:57379"/>
        <dbReference type="ChEBI" id="CHEBI:74151"/>
        <dbReference type="EC" id="2.3.1.225"/>
    </reaction>
</comment>
<feature type="transmembrane region" description="Helical" evidence="7">
    <location>
        <begin position="162"/>
        <end position="187"/>
    </location>
</feature>
<evidence type="ECO:0000256" key="7">
    <source>
        <dbReference type="RuleBase" id="RU079119"/>
    </source>
</evidence>
<evidence type="ECO:0000259" key="8">
    <source>
        <dbReference type="Pfam" id="PF01529"/>
    </source>
</evidence>
<keyword evidence="6 7" id="KW-0012">Acyltransferase</keyword>
<dbReference type="AlphaFoldDB" id="A0A914HZN4"/>
<comment type="domain">
    <text evidence="7">The DHHC domain is required for palmitoyltransferase activity.</text>
</comment>
<dbReference type="PANTHER" id="PTHR12246">
    <property type="entry name" value="PALMITOYLTRANSFERASE ZDHHC16"/>
    <property type="match status" value="1"/>
</dbReference>
<dbReference type="Pfam" id="PF01529">
    <property type="entry name" value="DHHC"/>
    <property type="match status" value="1"/>
</dbReference>
<dbReference type="GO" id="GO:0016020">
    <property type="term" value="C:membrane"/>
    <property type="evidence" value="ECO:0007669"/>
    <property type="project" value="UniProtKB-SubCell"/>
</dbReference>
<evidence type="ECO:0000256" key="3">
    <source>
        <dbReference type="ARBA" id="ARBA00022692"/>
    </source>
</evidence>
<feature type="transmembrane region" description="Helical" evidence="7">
    <location>
        <begin position="13"/>
        <end position="35"/>
    </location>
</feature>
<dbReference type="PROSITE" id="PS50216">
    <property type="entry name" value="DHHC"/>
    <property type="match status" value="1"/>
</dbReference>
<keyword evidence="3 7" id="KW-0812">Transmembrane</keyword>
<evidence type="ECO:0000313" key="9">
    <source>
        <dbReference type="Proteomes" id="UP000887572"/>
    </source>
</evidence>
<evidence type="ECO:0000256" key="5">
    <source>
        <dbReference type="ARBA" id="ARBA00023136"/>
    </source>
</evidence>
<dbReference type="InterPro" id="IPR001594">
    <property type="entry name" value="Palmitoyltrfase_DHHC"/>
</dbReference>
<dbReference type="WBParaSite" id="Gr19_v10_g6144.t1">
    <property type="protein sequence ID" value="Gr19_v10_g6144.t1"/>
    <property type="gene ID" value="Gr19_v10_g6144"/>
</dbReference>
<evidence type="ECO:0000313" key="10">
    <source>
        <dbReference type="WBParaSite" id="Gr19_v10_g6144.t1"/>
    </source>
</evidence>
<dbReference type="InterPro" id="IPR039859">
    <property type="entry name" value="PFA4/ZDH16/20/ERF2-like"/>
</dbReference>
<dbReference type="Proteomes" id="UP000887572">
    <property type="component" value="Unplaced"/>
</dbReference>
<accession>A0A914HZN4</accession>
<evidence type="ECO:0000256" key="6">
    <source>
        <dbReference type="ARBA" id="ARBA00023315"/>
    </source>
</evidence>
<comment type="similarity">
    <text evidence="7">Belongs to the DHHC palmitoyltransferase family.</text>
</comment>
<feature type="transmembrane region" description="Helical" evidence="7">
    <location>
        <begin position="42"/>
        <end position="60"/>
    </location>
</feature>
<sequence length="303" mass="34823">MCVHPSLRWAPVLLVWAFILWIYCTYAIIFCLLIVESISVKLIFLIVFHILFFLMLWSNVQTVCTPIRRPPEHFILPLQIRAELCAATNRLQMNAILERFVSDQKIVNVSRFNNGDVRYCTHCFCIKPYRCHHSSTLGHCVLKFDHHCPWVNSCINFNNYKFFVLFICYVFALCLFGFFTILPYFIAIWRTDEGSKPHIVWRLLVSLLFLVTGPLGFSTGGLFIYHLFLISNNLTTLESIGLPDSKGFDLGIRRNFGEVFGTDKLKWLLPVFSSPGDGINYPQKPNQTAEGGASDMNFLSISI</sequence>
<dbReference type="EC" id="2.3.1.225" evidence="7"/>
<feature type="domain" description="Palmitoyltransferase DHHC" evidence="8">
    <location>
        <begin position="117"/>
        <end position="240"/>
    </location>
</feature>
<proteinExistence type="inferred from homology"/>
<keyword evidence="2 7" id="KW-0808">Transferase</keyword>
<keyword evidence="5 7" id="KW-0472">Membrane</keyword>
<dbReference type="GO" id="GO:0019706">
    <property type="term" value="F:protein-cysteine S-palmitoyltransferase activity"/>
    <property type="evidence" value="ECO:0007669"/>
    <property type="project" value="UniProtKB-EC"/>
</dbReference>
<organism evidence="9 10">
    <name type="scientific">Globodera rostochiensis</name>
    <name type="common">Golden nematode worm</name>
    <name type="synonym">Heterodera rostochiensis</name>
    <dbReference type="NCBI Taxonomy" id="31243"/>
    <lineage>
        <taxon>Eukaryota</taxon>
        <taxon>Metazoa</taxon>
        <taxon>Ecdysozoa</taxon>
        <taxon>Nematoda</taxon>
        <taxon>Chromadorea</taxon>
        <taxon>Rhabditida</taxon>
        <taxon>Tylenchina</taxon>
        <taxon>Tylenchomorpha</taxon>
        <taxon>Tylenchoidea</taxon>
        <taxon>Heteroderidae</taxon>
        <taxon>Heteroderinae</taxon>
        <taxon>Globodera</taxon>
    </lineage>
</organism>
<keyword evidence="9" id="KW-1185">Reference proteome</keyword>
<name>A0A914HZN4_GLORO</name>
<keyword evidence="4 7" id="KW-1133">Transmembrane helix</keyword>
<reference evidence="10" key="1">
    <citation type="submission" date="2022-11" db="UniProtKB">
        <authorList>
            <consortium name="WormBaseParasite"/>
        </authorList>
    </citation>
    <scope>IDENTIFICATION</scope>
</reference>
<protein>
    <recommendedName>
        <fullName evidence="7">Palmitoyltransferase</fullName>
        <ecNumber evidence="7">2.3.1.225</ecNumber>
    </recommendedName>
</protein>